<keyword evidence="2" id="KW-1185">Reference proteome</keyword>
<feature type="transmembrane region" description="Helical" evidence="1">
    <location>
        <begin position="111"/>
        <end position="132"/>
    </location>
</feature>
<name>A0AA85K8Y4_TRIRE</name>
<evidence type="ECO:0000313" key="3">
    <source>
        <dbReference type="WBParaSite" id="TREG1_67500.1"/>
    </source>
</evidence>
<evidence type="ECO:0000256" key="1">
    <source>
        <dbReference type="SAM" id="Phobius"/>
    </source>
</evidence>
<proteinExistence type="predicted"/>
<keyword evidence="1" id="KW-0472">Membrane</keyword>
<keyword evidence="1" id="KW-1133">Transmembrane helix</keyword>
<evidence type="ECO:0000313" key="2">
    <source>
        <dbReference type="Proteomes" id="UP000050795"/>
    </source>
</evidence>
<dbReference type="Proteomes" id="UP000050795">
    <property type="component" value="Unassembled WGS sequence"/>
</dbReference>
<dbReference type="AlphaFoldDB" id="A0AA85K8Y4"/>
<sequence>MWLRWSCLAHILDIYSAVSTTLPHKVITIIFVIIIWSVVVVLYCRELCWVYSLIVLLLTSVIGVSTMLIGFKSKPLSDAGYFVFFLISLIFIIIGVTFYLFYQLFGPPFHILYGVFIAIGIAFGIFCSTVWLKYSGDKSKSSTAFTIYIISLETMGLFLTIFGLFYCQQTLDSKSGGKNILSQFCAKRINLS</sequence>
<reference evidence="3" key="2">
    <citation type="submission" date="2023-11" db="UniProtKB">
        <authorList>
            <consortium name="WormBaseParasite"/>
        </authorList>
    </citation>
    <scope>IDENTIFICATION</scope>
</reference>
<dbReference type="WBParaSite" id="TREG1_67500.1">
    <property type="protein sequence ID" value="TREG1_67500.1"/>
    <property type="gene ID" value="TREG1_67500"/>
</dbReference>
<accession>A0AA85K8Y4</accession>
<reference evidence="2" key="1">
    <citation type="submission" date="2022-06" db="EMBL/GenBank/DDBJ databases">
        <authorList>
            <person name="Berger JAMES D."/>
            <person name="Berger JAMES D."/>
        </authorList>
    </citation>
    <scope>NUCLEOTIDE SEQUENCE [LARGE SCALE GENOMIC DNA]</scope>
</reference>
<protein>
    <submittedName>
        <fullName evidence="3">Uncharacterized protein</fullName>
    </submittedName>
</protein>
<feature type="transmembrane region" description="Helical" evidence="1">
    <location>
        <begin position="144"/>
        <end position="166"/>
    </location>
</feature>
<feature type="transmembrane region" description="Helical" evidence="1">
    <location>
        <begin position="49"/>
        <end position="69"/>
    </location>
</feature>
<feature type="transmembrane region" description="Helical" evidence="1">
    <location>
        <begin position="81"/>
        <end position="105"/>
    </location>
</feature>
<organism evidence="2 3">
    <name type="scientific">Trichobilharzia regenti</name>
    <name type="common">Nasal bird schistosome</name>
    <dbReference type="NCBI Taxonomy" id="157069"/>
    <lineage>
        <taxon>Eukaryota</taxon>
        <taxon>Metazoa</taxon>
        <taxon>Spiralia</taxon>
        <taxon>Lophotrochozoa</taxon>
        <taxon>Platyhelminthes</taxon>
        <taxon>Trematoda</taxon>
        <taxon>Digenea</taxon>
        <taxon>Strigeidida</taxon>
        <taxon>Schistosomatoidea</taxon>
        <taxon>Schistosomatidae</taxon>
        <taxon>Trichobilharzia</taxon>
    </lineage>
</organism>
<keyword evidence="1" id="KW-0812">Transmembrane</keyword>
<feature type="transmembrane region" description="Helical" evidence="1">
    <location>
        <begin position="26"/>
        <end position="43"/>
    </location>
</feature>